<dbReference type="EMBL" id="CAFBNC010000201">
    <property type="protein sequence ID" value="CAB4958997.1"/>
    <property type="molecule type" value="Genomic_DNA"/>
</dbReference>
<gene>
    <name evidence="2" type="ORF">UFOPK3733_02330</name>
</gene>
<dbReference type="AlphaFoldDB" id="A0A6J7KTF7"/>
<accession>A0A6J7KTF7</accession>
<sequence length="130" mass="14061">MALSQSEPCDVSAIRVGVPNEATVPVSTTAREFTDPTTKQSPDGTHDTEFSSPEMSAWLDNPVPQLPSSSDAQPSCPLPVCPTAMQFESSMHEIAFIRALFVEVPIRTFGVPQVPLDFVTMTGRELPTIL</sequence>
<feature type="compositionally biased region" description="Polar residues" evidence="1">
    <location>
        <begin position="25"/>
        <end position="43"/>
    </location>
</feature>
<feature type="region of interest" description="Disordered" evidence="1">
    <location>
        <begin position="1"/>
        <end position="74"/>
    </location>
</feature>
<reference evidence="2" key="1">
    <citation type="submission" date="2020-05" db="EMBL/GenBank/DDBJ databases">
        <authorList>
            <person name="Chiriac C."/>
            <person name="Salcher M."/>
            <person name="Ghai R."/>
            <person name="Kavagutti S V."/>
        </authorList>
    </citation>
    <scope>NUCLEOTIDE SEQUENCE</scope>
</reference>
<organism evidence="2">
    <name type="scientific">freshwater metagenome</name>
    <dbReference type="NCBI Taxonomy" id="449393"/>
    <lineage>
        <taxon>unclassified sequences</taxon>
        <taxon>metagenomes</taxon>
        <taxon>ecological metagenomes</taxon>
    </lineage>
</organism>
<name>A0A6J7KTF7_9ZZZZ</name>
<evidence type="ECO:0000313" key="2">
    <source>
        <dbReference type="EMBL" id="CAB4958997.1"/>
    </source>
</evidence>
<evidence type="ECO:0000256" key="1">
    <source>
        <dbReference type="SAM" id="MobiDB-lite"/>
    </source>
</evidence>
<proteinExistence type="predicted"/>
<protein>
    <submittedName>
        <fullName evidence="2">Unannotated protein</fullName>
    </submittedName>
</protein>